<evidence type="ECO:0000256" key="2">
    <source>
        <dbReference type="ARBA" id="ARBA00009645"/>
    </source>
</evidence>
<evidence type="ECO:0000313" key="11">
    <source>
        <dbReference type="Proteomes" id="UP000515159"/>
    </source>
</evidence>
<comment type="subcellular location">
    <subcellularLocation>
        <location evidence="1">Cytoplasm</location>
        <location evidence="1">Cytoskeleton</location>
        <location evidence="1">Spindle</location>
    </subcellularLocation>
</comment>
<dbReference type="GO" id="GO:0051301">
    <property type="term" value="P:cell division"/>
    <property type="evidence" value="ECO:0007669"/>
    <property type="project" value="UniProtKB-KW"/>
</dbReference>
<dbReference type="GO" id="GO:0031023">
    <property type="term" value="P:microtubule organizing center organization"/>
    <property type="evidence" value="ECO:0007669"/>
    <property type="project" value="TreeGrafter"/>
</dbReference>
<evidence type="ECO:0000256" key="5">
    <source>
        <dbReference type="ARBA" id="ARBA00022701"/>
    </source>
</evidence>
<keyword evidence="8" id="KW-0206">Cytoskeleton</keyword>
<dbReference type="GO" id="GO:0051225">
    <property type="term" value="P:spindle assembly"/>
    <property type="evidence" value="ECO:0007669"/>
    <property type="project" value="InterPro"/>
</dbReference>
<feature type="domain" description="HAUS augmin-like complex subunit 3 N-terminal" evidence="10">
    <location>
        <begin position="51"/>
        <end position="249"/>
    </location>
</feature>
<evidence type="ECO:0000256" key="8">
    <source>
        <dbReference type="ARBA" id="ARBA00023212"/>
    </source>
</evidence>
<sequence>MFPLPECTMLPRRHSKGFLLDVVSRGTAFVETIQQIGYPKAGALSGQDFDWMFECVEAERFLEWFCHSVDEGNLLDTQHKEEYEALLESRHPILEGPALEEVLRTCQEPLRLRGLQPLEEDEKPLGTLEEELQQFRATRNLLLRNRNKLQVQVSALKHKQCRLSTEEELVIRGLREVMWTLEEEGMRLDAALLQCQQEVRLLAQHCYCEGEEADGGSVLLLTSGLALDLYMQLEQNCATEMVQQARARLRWPSEGTETPVREVLDVSHTHKREALGEELYRLRLCHVGGQWQRLSLQVELQSTQAGLQWAEREKVLPGTEDPSGQVSWLSTQLPALERDLESLKGERLSRLLRDQAYCFSLPILQGDLDREDLWLQYVSSLQERVTARLLHQWSRQEILGLALQLEWRDHRLAAGLLEELQRTLHSHKGALQSRLASYGDPKLSRRQGPKVRIAPQDHTAMKLWEMLDDPPDQKQLFQKYDSLCLRGVWLSVEVMSLQEKLREGVPQLPALERDFEAFYSLMYGDSKRLMLSAQEVSEAMEELGAAVSQLNQSMLGILADRKGKNRSLLEPHRREERNLYALFFRDPDRLREEVEALEQRAREFAEVLD</sequence>
<dbReference type="GO" id="GO:0072686">
    <property type="term" value="C:mitotic spindle"/>
    <property type="evidence" value="ECO:0007669"/>
    <property type="project" value="TreeGrafter"/>
</dbReference>
<dbReference type="PANTHER" id="PTHR19378:SF1">
    <property type="entry name" value="HAUS AUGMIN-LIKE COMPLEX SUBUNIT 3 N-TERMINAL DOMAIN-CONTAINING PROTEIN"/>
    <property type="match status" value="1"/>
</dbReference>
<dbReference type="Proteomes" id="UP000515159">
    <property type="component" value="Chromosome 12"/>
</dbReference>
<dbReference type="RefSeq" id="XP_033772594.1">
    <property type="nucleotide sequence ID" value="XM_033916703.1"/>
</dbReference>
<accession>A0A6P8NPK5</accession>
<dbReference type="Pfam" id="PF14932">
    <property type="entry name" value="HAUS-augmin3"/>
    <property type="match status" value="1"/>
</dbReference>
<evidence type="ECO:0000256" key="3">
    <source>
        <dbReference type="ARBA" id="ARBA00022490"/>
    </source>
</evidence>
<dbReference type="GO" id="GO:0005815">
    <property type="term" value="C:microtubule organizing center"/>
    <property type="evidence" value="ECO:0007669"/>
    <property type="project" value="TreeGrafter"/>
</dbReference>
<organism evidence="11 12">
    <name type="scientific">Geotrypetes seraphini</name>
    <name type="common">Gaboon caecilian</name>
    <name type="synonym">Caecilia seraphini</name>
    <dbReference type="NCBI Taxonomy" id="260995"/>
    <lineage>
        <taxon>Eukaryota</taxon>
        <taxon>Metazoa</taxon>
        <taxon>Chordata</taxon>
        <taxon>Craniata</taxon>
        <taxon>Vertebrata</taxon>
        <taxon>Euteleostomi</taxon>
        <taxon>Amphibia</taxon>
        <taxon>Gymnophiona</taxon>
        <taxon>Geotrypetes</taxon>
    </lineage>
</organism>
<keyword evidence="7" id="KW-0175">Coiled coil</keyword>
<dbReference type="AlphaFoldDB" id="A0A6P8NPK5"/>
<evidence type="ECO:0000256" key="4">
    <source>
        <dbReference type="ARBA" id="ARBA00022618"/>
    </source>
</evidence>
<evidence type="ECO:0000256" key="9">
    <source>
        <dbReference type="ARBA" id="ARBA00023306"/>
    </source>
</evidence>
<dbReference type="PRINTS" id="PR02089">
    <property type="entry name" value="HAUSAUGMINL3"/>
</dbReference>
<keyword evidence="11" id="KW-1185">Reference proteome</keyword>
<proteinExistence type="inferred from homology"/>
<dbReference type="InterPro" id="IPR032733">
    <property type="entry name" value="HAUS3_N"/>
</dbReference>
<dbReference type="OrthoDB" id="2159690at2759"/>
<reference evidence="12" key="1">
    <citation type="submission" date="2025-08" db="UniProtKB">
        <authorList>
            <consortium name="RefSeq"/>
        </authorList>
    </citation>
    <scope>IDENTIFICATION</scope>
</reference>
<dbReference type="GO" id="GO:0070652">
    <property type="term" value="C:HAUS complex"/>
    <property type="evidence" value="ECO:0007669"/>
    <property type="project" value="InterPro"/>
</dbReference>
<evidence type="ECO:0000256" key="6">
    <source>
        <dbReference type="ARBA" id="ARBA00022776"/>
    </source>
</evidence>
<dbReference type="KEGG" id="gsh:117346703"/>
<comment type="similarity">
    <text evidence="2">Belongs to the HAUS3 family.</text>
</comment>
<dbReference type="InterPro" id="IPR026206">
    <property type="entry name" value="HAUS3"/>
</dbReference>
<evidence type="ECO:0000256" key="1">
    <source>
        <dbReference type="ARBA" id="ARBA00004186"/>
    </source>
</evidence>
<dbReference type="PANTHER" id="PTHR19378">
    <property type="entry name" value="GOLGIN- RELATED"/>
    <property type="match status" value="1"/>
</dbReference>
<protein>
    <submittedName>
        <fullName evidence="12">HAUS augmin-like complex subunit 3 isoform X1</fullName>
    </submittedName>
</protein>
<keyword evidence="4" id="KW-0132">Cell division</keyword>
<dbReference type="GO" id="GO:0005874">
    <property type="term" value="C:microtubule"/>
    <property type="evidence" value="ECO:0007669"/>
    <property type="project" value="UniProtKB-KW"/>
</dbReference>
<gene>
    <name evidence="12" type="primary">LOC117346703</name>
</gene>
<dbReference type="GeneID" id="117346703"/>
<keyword evidence="6" id="KW-0498">Mitosis</keyword>
<name>A0A6P8NPK5_GEOSA</name>
<dbReference type="InParanoid" id="A0A6P8NPK5"/>
<keyword evidence="5" id="KW-0493">Microtubule</keyword>
<evidence type="ECO:0000313" key="12">
    <source>
        <dbReference type="RefSeq" id="XP_033772594.1"/>
    </source>
</evidence>
<keyword evidence="3" id="KW-0963">Cytoplasm</keyword>
<evidence type="ECO:0000259" key="10">
    <source>
        <dbReference type="Pfam" id="PF14932"/>
    </source>
</evidence>
<keyword evidence="9" id="KW-0131">Cell cycle</keyword>
<evidence type="ECO:0000256" key="7">
    <source>
        <dbReference type="ARBA" id="ARBA00023054"/>
    </source>
</evidence>